<feature type="transmembrane region" description="Helical" evidence="1">
    <location>
        <begin position="39"/>
        <end position="57"/>
    </location>
</feature>
<gene>
    <name evidence="2" type="ORF">PCC79_13505</name>
</gene>
<name>A0ABZ3C557_9ACTN</name>
<accession>A0ABZ3C557</accession>
<evidence type="ECO:0000313" key="3">
    <source>
        <dbReference type="Proteomes" id="UP001434337"/>
    </source>
</evidence>
<feature type="transmembrane region" description="Helical" evidence="1">
    <location>
        <begin position="149"/>
        <end position="170"/>
    </location>
</feature>
<feature type="transmembrane region" description="Helical" evidence="1">
    <location>
        <begin position="176"/>
        <end position="195"/>
    </location>
</feature>
<dbReference type="EMBL" id="CP115965">
    <property type="protein sequence ID" value="WZW97899.1"/>
    <property type="molecule type" value="Genomic_DNA"/>
</dbReference>
<keyword evidence="1" id="KW-0472">Membrane</keyword>
<feature type="transmembrane region" description="Helical" evidence="1">
    <location>
        <begin position="63"/>
        <end position="82"/>
    </location>
</feature>
<evidence type="ECO:0000256" key="1">
    <source>
        <dbReference type="SAM" id="Phobius"/>
    </source>
</evidence>
<keyword evidence="3" id="KW-1185">Reference proteome</keyword>
<keyword evidence="1" id="KW-0812">Transmembrane</keyword>
<feature type="transmembrane region" description="Helical" evidence="1">
    <location>
        <begin position="89"/>
        <end position="108"/>
    </location>
</feature>
<organism evidence="2 3">
    <name type="scientific">Propioniciclava soli</name>
    <dbReference type="NCBI Taxonomy" id="2775081"/>
    <lineage>
        <taxon>Bacteria</taxon>
        <taxon>Bacillati</taxon>
        <taxon>Actinomycetota</taxon>
        <taxon>Actinomycetes</taxon>
        <taxon>Propionibacteriales</taxon>
        <taxon>Propionibacteriaceae</taxon>
        <taxon>Propioniciclava</taxon>
    </lineage>
</organism>
<feature type="transmembrane region" description="Helical" evidence="1">
    <location>
        <begin position="114"/>
        <end position="137"/>
    </location>
</feature>
<keyword evidence="1" id="KW-1133">Transmembrane helix</keyword>
<evidence type="ECO:0000313" key="2">
    <source>
        <dbReference type="EMBL" id="WZW97899.1"/>
    </source>
</evidence>
<protein>
    <recommendedName>
        <fullName evidence="4">DUF3995 domain-containing protein</fullName>
    </recommendedName>
</protein>
<proteinExistence type="predicted"/>
<dbReference type="RefSeq" id="WP_232548394.1">
    <property type="nucleotide sequence ID" value="NZ_CP115965.1"/>
</dbReference>
<reference evidence="2 3" key="1">
    <citation type="journal article" date="2023" name="Environ Microbiome">
        <title>A coral-associated actinobacterium mitigates coral bleaching under heat stress.</title>
        <authorList>
            <person name="Li J."/>
            <person name="Zou Y."/>
            <person name="Li Q."/>
            <person name="Zhang J."/>
            <person name="Bourne D.G."/>
            <person name="Lyu Y."/>
            <person name="Liu C."/>
            <person name="Zhang S."/>
        </authorList>
    </citation>
    <scope>NUCLEOTIDE SEQUENCE [LARGE SCALE GENOMIC DNA]</scope>
    <source>
        <strain evidence="2 3">SCSIO 13291</strain>
    </source>
</reference>
<sequence length="200" mass="20097">MTRGERTRRVARVPGVGDALGFVGGWAAWAGQRVSPWGFTVRALHLLAVAGVAWWAWPQAPGGPAWLAALVVAALAIGVVALGLEELAAWELAALALWWVAAGAATPWPLWVGAAALLGLAHLSAAAMASAPVHVGIGRRAAGVVAARAAGYLAVVALASGLVVAAGLLGGAVPRGWWWVALVAAAVLAGAVALARSGRR</sequence>
<evidence type="ECO:0008006" key="4">
    <source>
        <dbReference type="Google" id="ProtNLM"/>
    </source>
</evidence>
<dbReference type="Proteomes" id="UP001434337">
    <property type="component" value="Chromosome"/>
</dbReference>